<evidence type="ECO:0000313" key="2">
    <source>
        <dbReference type="Proteomes" id="UP001432995"/>
    </source>
</evidence>
<protein>
    <recommendedName>
        <fullName evidence="3">Plastocyanin</fullName>
    </recommendedName>
</protein>
<organism evidence="1 2">
    <name type="scientific">Methylobacterium brachiatum</name>
    <dbReference type="NCBI Taxonomy" id="269660"/>
    <lineage>
        <taxon>Bacteria</taxon>
        <taxon>Pseudomonadati</taxon>
        <taxon>Pseudomonadota</taxon>
        <taxon>Alphaproteobacteria</taxon>
        <taxon>Hyphomicrobiales</taxon>
        <taxon>Methylobacteriaceae</taxon>
        <taxon>Methylobacterium</taxon>
    </lineage>
</organism>
<comment type="caution">
    <text evidence="1">The sequence shown here is derived from an EMBL/GenBank/DDBJ whole genome shotgun (WGS) entry which is preliminary data.</text>
</comment>
<keyword evidence="2" id="KW-1185">Reference proteome</keyword>
<accession>A0ABV1R2E3</accession>
<proteinExistence type="predicted"/>
<dbReference type="Proteomes" id="UP001432995">
    <property type="component" value="Unassembled WGS sequence"/>
</dbReference>
<evidence type="ECO:0000313" key="1">
    <source>
        <dbReference type="EMBL" id="MER2289004.1"/>
    </source>
</evidence>
<dbReference type="InterPro" id="IPR008972">
    <property type="entry name" value="Cupredoxin"/>
</dbReference>
<sequence length="120" mass="13465">MPLRDRRLQPLLLVGTVVLAGLCVAPHTAWATLSATTRLVLQKGRHYVPTDLFLRRGDTITLRNEDANQTHHAFIEADRFSFDAGDQEPGTETRLVLKEPGDFVIQCGIHPKMKLTIHVQ</sequence>
<dbReference type="GeneID" id="90833624"/>
<dbReference type="SUPFAM" id="SSF49503">
    <property type="entry name" value="Cupredoxins"/>
    <property type="match status" value="1"/>
</dbReference>
<dbReference type="EMBL" id="JBELQD010000011">
    <property type="protein sequence ID" value="MER2289004.1"/>
    <property type="molecule type" value="Genomic_DNA"/>
</dbReference>
<name>A0ABV1R2E3_9HYPH</name>
<gene>
    <name evidence="1" type="ORF">ABS770_12105</name>
</gene>
<dbReference type="Gene3D" id="2.60.40.420">
    <property type="entry name" value="Cupredoxins - blue copper proteins"/>
    <property type="match status" value="1"/>
</dbReference>
<evidence type="ECO:0008006" key="3">
    <source>
        <dbReference type="Google" id="ProtNLM"/>
    </source>
</evidence>
<reference evidence="1" key="1">
    <citation type="submission" date="2024-06" db="EMBL/GenBank/DDBJ databases">
        <authorList>
            <person name="Campbell A.G."/>
        </authorList>
    </citation>
    <scope>NUCLEOTIDE SEQUENCE</scope>
    <source>
        <strain evidence="1">EM17</strain>
    </source>
</reference>
<dbReference type="RefSeq" id="WP_091863586.1">
    <property type="nucleotide sequence ID" value="NZ_FOQW01000012.1"/>
</dbReference>